<dbReference type="InterPro" id="IPR011009">
    <property type="entry name" value="Kinase-like_dom_sf"/>
</dbReference>
<keyword evidence="1" id="KW-0547">Nucleotide-binding</keyword>
<dbReference type="EMBL" id="JAQHRD010000017">
    <property type="protein sequence ID" value="KAJ6436703.1"/>
    <property type="molecule type" value="Genomic_DNA"/>
</dbReference>
<reference evidence="2" key="1">
    <citation type="submission" date="2023-01" db="EMBL/GenBank/DDBJ databases">
        <title>The growth and conidiation of Purpureocillium lavendulum are regulated by nitrogen source and histone H3K14 acetylation.</title>
        <authorList>
            <person name="Tang P."/>
            <person name="Han J."/>
            <person name="Zhang C."/>
            <person name="Tang P."/>
            <person name="Qi F."/>
            <person name="Zhang K."/>
            <person name="Liang L."/>
        </authorList>
    </citation>
    <scope>NUCLEOTIDE SEQUENCE</scope>
    <source>
        <strain evidence="2">YMF1.00683</strain>
    </source>
</reference>
<gene>
    <name evidence="2" type="ORF">O9K51_10667</name>
</gene>
<accession>A0AB34FBZ0</accession>
<organism evidence="2 3">
    <name type="scientific">Purpureocillium lavendulum</name>
    <dbReference type="NCBI Taxonomy" id="1247861"/>
    <lineage>
        <taxon>Eukaryota</taxon>
        <taxon>Fungi</taxon>
        <taxon>Dikarya</taxon>
        <taxon>Ascomycota</taxon>
        <taxon>Pezizomycotina</taxon>
        <taxon>Sordariomycetes</taxon>
        <taxon>Hypocreomycetidae</taxon>
        <taxon>Hypocreales</taxon>
        <taxon>Ophiocordycipitaceae</taxon>
        <taxon>Purpureocillium</taxon>
    </lineage>
</organism>
<sequence>MALKTKLLAMISERKGVHQSMMSSNEGKKLLLTVGKQDYSLVRRLGWGSFGVVFEAHTKDKGVVAIKFKEPYNPAYKIW</sequence>
<feature type="binding site" evidence="1">
    <location>
        <position position="67"/>
    </location>
    <ligand>
        <name>ATP</name>
        <dbReference type="ChEBI" id="CHEBI:30616"/>
    </ligand>
</feature>
<evidence type="ECO:0000313" key="3">
    <source>
        <dbReference type="Proteomes" id="UP001163105"/>
    </source>
</evidence>
<keyword evidence="3" id="KW-1185">Reference proteome</keyword>
<dbReference type="InterPro" id="IPR017441">
    <property type="entry name" value="Protein_kinase_ATP_BS"/>
</dbReference>
<evidence type="ECO:0000313" key="2">
    <source>
        <dbReference type="EMBL" id="KAJ6436703.1"/>
    </source>
</evidence>
<evidence type="ECO:0000256" key="1">
    <source>
        <dbReference type="PROSITE-ProRule" id="PRU10141"/>
    </source>
</evidence>
<dbReference type="AlphaFoldDB" id="A0AB34FBZ0"/>
<proteinExistence type="predicted"/>
<dbReference type="GO" id="GO:0005524">
    <property type="term" value="F:ATP binding"/>
    <property type="evidence" value="ECO:0007669"/>
    <property type="project" value="UniProtKB-UniRule"/>
</dbReference>
<dbReference type="Proteomes" id="UP001163105">
    <property type="component" value="Unassembled WGS sequence"/>
</dbReference>
<evidence type="ECO:0008006" key="4">
    <source>
        <dbReference type="Google" id="ProtNLM"/>
    </source>
</evidence>
<dbReference type="PROSITE" id="PS00107">
    <property type="entry name" value="PROTEIN_KINASE_ATP"/>
    <property type="match status" value="1"/>
</dbReference>
<protein>
    <recommendedName>
        <fullName evidence="4">Protein kinase domain-containing protein</fullName>
    </recommendedName>
</protein>
<keyword evidence="1" id="KW-0067">ATP-binding</keyword>
<comment type="caution">
    <text evidence="2">The sequence shown here is derived from an EMBL/GenBank/DDBJ whole genome shotgun (WGS) entry which is preliminary data.</text>
</comment>
<dbReference type="SUPFAM" id="SSF56112">
    <property type="entry name" value="Protein kinase-like (PK-like)"/>
    <property type="match status" value="1"/>
</dbReference>
<dbReference type="Gene3D" id="3.30.200.20">
    <property type="entry name" value="Phosphorylase Kinase, domain 1"/>
    <property type="match status" value="1"/>
</dbReference>
<name>A0AB34FBZ0_9HYPO</name>